<protein>
    <submittedName>
        <fullName evidence="1">Uncharacterized protein</fullName>
    </submittedName>
</protein>
<dbReference type="AlphaFoldDB" id="A0A7W9Y5S8"/>
<keyword evidence="2" id="KW-1185">Reference proteome</keyword>
<comment type="caution">
    <text evidence="1">The sequence shown here is derived from an EMBL/GenBank/DDBJ whole genome shotgun (WGS) entry which is preliminary data.</text>
</comment>
<gene>
    <name evidence="1" type="ORF">HNQ72_002334</name>
</gene>
<proteinExistence type="predicted"/>
<reference evidence="1 2" key="1">
    <citation type="submission" date="2020-08" db="EMBL/GenBank/DDBJ databases">
        <title>Genomic Encyclopedia of Type Strains, Phase IV (KMG-IV): sequencing the most valuable type-strain genomes for metagenomic binning, comparative biology and taxonomic classification.</title>
        <authorList>
            <person name="Goeker M."/>
        </authorList>
    </citation>
    <scope>NUCLEOTIDE SEQUENCE [LARGE SCALE GENOMIC DNA]</scope>
    <source>
        <strain evidence="1 2">DSM 100734</strain>
    </source>
</reference>
<organism evidence="1 2">
    <name type="scientific">Rhizobium wenxiniae</name>
    <dbReference type="NCBI Taxonomy" id="1737357"/>
    <lineage>
        <taxon>Bacteria</taxon>
        <taxon>Pseudomonadati</taxon>
        <taxon>Pseudomonadota</taxon>
        <taxon>Alphaproteobacteria</taxon>
        <taxon>Hyphomicrobiales</taxon>
        <taxon>Rhizobiaceae</taxon>
        <taxon>Rhizobium/Agrobacterium group</taxon>
        <taxon>Rhizobium</taxon>
    </lineage>
</organism>
<dbReference type="EMBL" id="JACHEG010000002">
    <property type="protein sequence ID" value="MBB6162516.1"/>
    <property type="molecule type" value="Genomic_DNA"/>
</dbReference>
<dbReference type="RefSeq" id="WP_183992374.1">
    <property type="nucleotide sequence ID" value="NZ_BMHW01000002.1"/>
</dbReference>
<accession>A0A7W9Y5S8</accession>
<name>A0A7W9Y5S8_9HYPH</name>
<evidence type="ECO:0000313" key="2">
    <source>
        <dbReference type="Proteomes" id="UP000547879"/>
    </source>
</evidence>
<sequence length="126" mass="13880">MTISLHRVYVFRSQGFAPAGDTLVCVAPADCVIAVYGGGGSFDIDGISSAFGGAVVFRNDETERCFLGVWGKRYASRFRSDLRRHMPISICNEAPDARLTMWQTVDSRPKKIGHTGLDRKYESDAT</sequence>
<dbReference type="Proteomes" id="UP000547879">
    <property type="component" value="Unassembled WGS sequence"/>
</dbReference>
<evidence type="ECO:0000313" key="1">
    <source>
        <dbReference type="EMBL" id="MBB6162516.1"/>
    </source>
</evidence>